<protein>
    <recommendedName>
        <fullName evidence="3 10">4-diphosphocytidyl-2-C-methyl-D-erythritol kinase</fullName>
        <shortName evidence="10">CMK</shortName>
        <ecNumber evidence="2 10">2.7.1.148</ecNumber>
    </recommendedName>
    <alternativeName>
        <fullName evidence="9 10">4-(cytidine-5'-diphospho)-2-C-methyl-D-erythritol kinase</fullName>
    </alternativeName>
</protein>
<evidence type="ECO:0000313" key="14">
    <source>
        <dbReference type="Proteomes" id="UP000463939"/>
    </source>
</evidence>
<keyword evidence="5 10" id="KW-0547">Nucleotide-binding</keyword>
<feature type="active site" evidence="10">
    <location>
        <position position="136"/>
    </location>
</feature>
<comment type="catalytic activity">
    <reaction evidence="10">
        <text>4-CDP-2-C-methyl-D-erythritol + ATP = 4-CDP-2-C-methyl-D-erythritol 2-phosphate + ADP + H(+)</text>
        <dbReference type="Rhea" id="RHEA:18437"/>
        <dbReference type="ChEBI" id="CHEBI:15378"/>
        <dbReference type="ChEBI" id="CHEBI:30616"/>
        <dbReference type="ChEBI" id="CHEBI:57823"/>
        <dbReference type="ChEBI" id="CHEBI:57919"/>
        <dbReference type="ChEBI" id="CHEBI:456216"/>
        <dbReference type="EC" id="2.7.1.148"/>
    </reaction>
</comment>
<keyword evidence="8 10" id="KW-0414">Isoprene biosynthesis</keyword>
<evidence type="ECO:0000256" key="6">
    <source>
        <dbReference type="ARBA" id="ARBA00022777"/>
    </source>
</evidence>
<feature type="domain" description="GHMP kinase N-terminal" evidence="11">
    <location>
        <begin position="67"/>
        <end position="143"/>
    </location>
</feature>
<dbReference type="Gene3D" id="3.30.70.890">
    <property type="entry name" value="GHMP kinase, C-terminal domain"/>
    <property type="match status" value="1"/>
</dbReference>
<dbReference type="UniPathway" id="UPA00056">
    <property type="reaction ID" value="UER00094"/>
</dbReference>
<keyword evidence="6 10" id="KW-0418">Kinase</keyword>
<dbReference type="Pfam" id="PF08544">
    <property type="entry name" value="GHMP_kinases_C"/>
    <property type="match status" value="1"/>
</dbReference>
<dbReference type="SUPFAM" id="SSF54211">
    <property type="entry name" value="Ribosomal protein S5 domain 2-like"/>
    <property type="match status" value="1"/>
</dbReference>
<feature type="active site" evidence="10">
    <location>
        <position position="11"/>
    </location>
</feature>
<evidence type="ECO:0000256" key="10">
    <source>
        <dbReference type="HAMAP-Rule" id="MF_00061"/>
    </source>
</evidence>
<evidence type="ECO:0000313" key="13">
    <source>
        <dbReference type="EMBL" id="BBO99848.1"/>
    </source>
</evidence>
<comment type="pathway">
    <text evidence="10">Isoprenoid biosynthesis; isopentenyl diphosphate biosynthesis via DXP pathway; isopentenyl diphosphate from 1-deoxy-D-xylulose 5-phosphate: step 3/6.</text>
</comment>
<dbReference type="PIRSF" id="PIRSF010376">
    <property type="entry name" value="IspE"/>
    <property type="match status" value="1"/>
</dbReference>
<evidence type="ECO:0000256" key="1">
    <source>
        <dbReference type="ARBA" id="ARBA00009684"/>
    </source>
</evidence>
<dbReference type="KEGG" id="sniv:SFSGTM_05570"/>
<dbReference type="InterPro" id="IPR014721">
    <property type="entry name" value="Ribsml_uS5_D2-typ_fold_subgr"/>
</dbReference>
<evidence type="ECO:0000256" key="7">
    <source>
        <dbReference type="ARBA" id="ARBA00022840"/>
    </source>
</evidence>
<evidence type="ECO:0000256" key="9">
    <source>
        <dbReference type="ARBA" id="ARBA00032554"/>
    </source>
</evidence>
<comment type="function">
    <text evidence="10">Catalyzes the phosphorylation of the position 2 hydroxy group of 4-diphosphocytidyl-2C-methyl-D-erythritol.</text>
</comment>
<evidence type="ECO:0000256" key="2">
    <source>
        <dbReference type="ARBA" id="ARBA00012052"/>
    </source>
</evidence>
<dbReference type="InterPro" id="IPR006204">
    <property type="entry name" value="GHMP_kinase_N_dom"/>
</dbReference>
<dbReference type="HAMAP" id="MF_00061">
    <property type="entry name" value="IspE"/>
    <property type="match status" value="1"/>
</dbReference>
<evidence type="ECO:0000259" key="11">
    <source>
        <dbReference type="Pfam" id="PF00288"/>
    </source>
</evidence>
<feature type="domain" description="GHMP kinase C-terminal" evidence="12">
    <location>
        <begin position="209"/>
        <end position="263"/>
    </location>
</feature>
<evidence type="ECO:0000256" key="5">
    <source>
        <dbReference type="ARBA" id="ARBA00022741"/>
    </source>
</evidence>
<dbReference type="GO" id="GO:0019288">
    <property type="term" value="P:isopentenyl diphosphate biosynthetic process, methylerythritol 4-phosphate pathway"/>
    <property type="evidence" value="ECO:0007669"/>
    <property type="project" value="UniProtKB-UniRule"/>
</dbReference>
<accession>A0A809RDK1</accession>
<dbReference type="GO" id="GO:0005524">
    <property type="term" value="F:ATP binding"/>
    <property type="evidence" value="ECO:0007669"/>
    <property type="project" value="UniProtKB-UniRule"/>
</dbReference>
<dbReference type="Gene3D" id="3.30.230.10">
    <property type="match status" value="1"/>
</dbReference>
<organism evidence="13 14">
    <name type="scientific">Sulfuriferula nivalis</name>
    <dbReference type="NCBI Taxonomy" id="2675298"/>
    <lineage>
        <taxon>Bacteria</taxon>
        <taxon>Pseudomonadati</taxon>
        <taxon>Pseudomonadota</taxon>
        <taxon>Betaproteobacteria</taxon>
        <taxon>Nitrosomonadales</taxon>
        <taxon>Sulfuricellaceae</taxon>
        <taxon>Sulfuriferula</taxon>
    </lineage>
</organism>
<dbReference type="PANTHER" id="PTHR43527">
    <property type="entry name" value="4-DIPHOSPHOCYTIDYL-2-C-METHYL-D-ERYTHRITOL KINASE, CHLOROPLASTIC"/>
    <property type="match status" value="1"/>
</dbReference>
<proteinExistence type="inferred from homology"/>
<dbReference type="Pfam" id="PF00288">
    <property type="entry name" value="GHMP_kinases_N"/>
    <property type="match status" value="1"/>
</dbReference>
<dbReference type="Proteomes" id="UP000463939">
    <property type="component" value="Chromosome"/>
</dbReference>
<keyword evidence="4 10" id="KW-0808">Transferase</keyword>
<dbReference type="InterPro" id="IPR004424">
    <property type="entry name" value="IspE"/>
</dbReference>
<dbReference type="GO" id="GO:0016114">
    <property type="term" value="P:terpenoid biosynthetic process"/>
    <property type="evidence" value="ECO:0007669"/>
    <property type="project" value="UniProtKB-UniRule"/>
</dbReference>
<dbReference type="NCBIfam" id="TIGR00154">
    <property type="entry name" value="ispE"/>
    <property type="match status" value="1"/>
</dbReference>
<dbReference type="SUPFAM" id="SSF55060">
    <property type="entry name" value="GHMP Kinase, C-terminal domain"/>
    <property type="match status" value="1"/>
</dbReference>
<comment type="similarity">
    <text evidence="1 10">Belongs to the GHMP kinase family. IspE subfamily.</text>
</comment>
<dbReference type="EMBL" id="AP021881">
    <property type="protein sequence ID" value="BBO99848.1"/>
    <property type="molecule type" value="Genomic_DNA"/>
</dbReference>
<dbReference type="PANTHER" id="PTHR43527:SF2">
    <property type="entry name" value="4-DIPHOSPHOCYTIDYL-2-C-METHYL-D-ERYTHRITOL KINASE, CHLOROPLASTIC"/>
    <property type="match status" value="1"/>
</dbReference>
<dbReference type="EC" id="2.7.1.148" evidence="2 10"/>
<sequence>MNSLVCAAPAKLNLFLHVIGRRSDGYHLLESVFRFIDYGDTVTLTRRADGLVIREYENVEIAETVDLCLRAARLLQLESGTAYGVSIGLDKRLPLGGGLGGGSSDAASVLLGLNQLWELNWSRQRLQDLALQLGADVPVFIFGESAFAQGIGEILQSVTLQPAWYVVLVPDVHVSTPKIFASEQLTRDSKSIRIADFSRSEIFSDLTRNDLQSAVCGIYPEVVEALAWLGQFGLARMTGSGACVFAEFKDEQAARLVYDKLPADVRGFVAQGLDTHPLKNFAT</sequence>
<evidence type="ECO:0000256" key="3">
    <source>
        <dbReference type="ARBA" id="ARBA00017473"/>
    </source>
</evidence>
<dbReference type="GO" id="GO:0050515">
    <property type="term" value="F:4-(cytidine 5'-diphospho)-2-C-methyl-D-erythritol kinase activity"/>
    <property type="evidence" value="ECO:0007669"/>
    <property type="project" value="UniProtKB-UniRule"/>
</dbReference>
<dbReference type="InterPro" id="IPR013750">
    <property type="entry name" value="GHMP_kinase_C_dom"/>
</dbReference>
<gene>
    <name evidence="10 13" type="primary">ispE</name>
    <name evidence="13" type="ORF">SFSGTM_05570</name>
</gene>
<reference evidence="14" key="1">
    <citation type="submission" date="2019-11" db="EMBL/GenBank/DDBJ databases">
        <title>Isolation and characterization of a novel species in the genus Sulfuriferula.</title>
        <authorList>
            <person name="Mochizuki J."/>
            <person name="Kojima H."/>
            <person name="Fukui M."/>
        </authorList>
    </citation>
    <scope>NUCLEOTIDE SEQUENCE [LARGE SCALE GENOMIC DNA]</scope>
    <source>
        <strain evidence="14">SGTM</strain>
    </source>
</reference>
<dbReference type="InterPro" id="IPR020568">
    <property type="entry name" value="Ribosomal_Su5_D2-typ_SF"/>
</dbReference>
<dbReference type="RefSeq" id="WP_162083846.1">
    <property type="nucleotide sequence ID" value="NZ_AP021881.1"/>
</dbReference>
<feature type="binding site" evidence="10">
    <location>
        <begin position="94"/>
        <end position="104"/>
    </location>
    <ligand>
        <name>ATP</name>
        <dbReference type="ChEBI" id="CHEBI:30616"/>
    </ligand>
</feature>
<keyword evidence="14" id="KW-1185">Reference proteome</keyword>
<keyword evidence="7 10" id="KW-0067">ATP-binding</keyword>
<name>A0A809RDK1_9PROT</name>
<evidence type="ECO:0000256" key="4">
    <source>
        <dbReference type="ARBA" id="ARBA00022679"/>
    </source>
</evidence>
<evidence type="ECO:0000256" key="8">
    <source>
        <dbReference type="ARBA" id="ARBA00023229"/>
    </source>
</evidence>
<evidence type="ECO:0000259" key="12">
    <source>
        <dbReference type="Pfam" id="PF08544"/>
    </source>
</evidence>
<dbReference type="NCBIfam" id="NF011202">
    <property type="entry name" value="PRK14608.1"/>
    <property type="match status" value="1"/>
</dbReference>
<dbReference type="InterPro" id="IPR036554">
    <property type="entry name" value="GHMP_kinase_C_sf"/>
</dbReference>
<dbReference type="AlphaFoldDB" id="A0A809RDK1"/>